<dbReference type="GO" id="GO:0016887">
    <property type="term" value="F:ATP hydrolysis activity"/>
    <property type="evidence" value="ECO:0007669"/>
    <property type="project" value="InterPro"/>
</dbReference>
<evidence type="ECO:0000259" key="2">
    <source>
        <dbReference type="Pfam" id="PF00437"/>
    </source>
</evidence>
<organism evidence="3 4">
    <name type="scientific">Velamenicoccus archaeovorus</name>
    <dbReference type="NCBI Taxonomy" id="1930593"/>
    <lineage>
        <taxon>Bacteria</taxon>
        <taxon>Pseudomonadati</taxon>
        <taxon>Candidatus Omnitrophota</taxon>
        <taxon>Candidatus Velamenicoccus</taxon>
    </lineage>
</organism>
<evidence type="ECO:0000256" key="1">
    <source>
        <dbReference type="ARBA" id="ARBA00006611"/>
    </source>
</evidence>
<dbReference type="KEGG" id="vai:BU251_01160"/>
<keyword evidence="3" id="KW-0378">Hydrolase</keyword>
<protein>
    <submittedName>
        <fullName evidence="3">Type II/IV secretion system ATP hydrolase TadA/VirB11/CpaF, TadA subfamily</fullName>
    </submittedName>
</protein>
<dbReference type="InterPro" id="IPR027417">
    <property type="entry name" value="P-loop_NTPase"/>
</dbReference>
<proteinExistence type="inferred from homology"/>
<sequence>MKDLREIKEKIRQHLISGEYLFNMRTMDKEKLRKDILRSMEYIISVERLNVALEEREKIVSELIDEVAGFGPLSNLLNDAFVSEIMVNGPDNVYAEKNGMMALTDIKFENNRQLLQTIEKIMAPTQRRVDESSPYVDASLPDGSRVNIVLPPLSLVGPVITIRKFSRDIATMEDLIKRDTLTDKMARFLIAAIRAKLNIIFAGATGVGKTTTLNVLSHYIDESERIITIEDTNELRLKQKHVVPMEARQANVEGKGEVTIRDLFKNSLRMRPDRIILGEIRGSEALDMLQAISSGHDGALAVLHASSPSDVVSRIETMIITSNTAIPLWAIRQQLSNAIDIIVMQEQLLDGRRKVTHITEVQGVQNDEVVLKDLFSYEITGISEENKQVMGQWKVWGTVPSFYPRFKLRGLDVPQDLFQAEG</sequence>
<dbReference type="RefSeq" id="WP_128699071.1">
    <property type="nucleotide sequence ID" value="NZ_CP019384.1"/>
</dbReference>
<reference evidence="3 4" key="1">
    <citation type="submission" date="2017-01" db="EMBL/GenBank/DDBJ databases">
        <title>First insights into the biology of 'candidatus Vampirococcus archaeovorus'.</title>
        <authorList>
            <person name="Kizina J."/>
            <person name="Jordan S."/>
            <person name="Stueber K."/>
            <person name="Reinhardt R."/>
            <person name="Harder J."/>
        </authorList>
    </citation>
    <scope>NUCLEOTIDE SEQUENCE [LARGE SCALE GENOMIC DNA]</scope>
    <source>
        <strain evidence="3 4">LiM</strain>
    </source>
</reference>
<accession>A0A410P2L5</accession>
<dbReference type="Proteomes" id="UP000287243">
    <property type="component" value="Chromosome"/>
</dbReference>
<evidence type="ECO:0000313" key="3">
    <source>
        <dbReference type="EMBL" id="QAT16435.1"/>
    </source>
</evidence>
<dbReference type="Gene3D" id="3.40.50.300">
    <property type="entry name" value="P-loop containing nucleotide triphosphate hydrolases"/>
    <property type="match status" value="1"/>
</dbReference>
<name>A0A410P2L5_VELA1</name>
<feature type="domain" description="Bacterial type II secretion system protein E" evidence="2">
    <location>
        <begin position="68"/>
        <end position="346"/>
    </location>
</feature>
<dbReference type="AlphaFoldDB" id="A0A410P2L5"/>
<gene>
    <name evidence="3" type="ORF">BU251_01160</name>
</gene>
<dbReference type="PANTHER" id="PTHR30486">
    <property type="entry name" value="TWITCHING MOTILITY PROTEIN PILT"/>
    <property type="match status" value="1"/>
</dbReference>
<evidence type="ECO:0000313" key="4">
    <source>
        <dbReference type="Proteomes" id="UP000287243"/>
    </source>
</evidence>
<dbReference type="SUPFAM" id="SSF52540">
    <property type="entry name" value="P-loop containing nucleoside triphosphate hydrolases"/>
    <property type="match status" value="1"/>
</dbReference>
<dbReference type="Pfam" id="PF00437">
    <property type="entry name" value="T2SSE"/>
    <property type="match status" value="1"/>
</dbReference>
<dbReference type="EMBL" id="CP019384">
    <property type="protein sequence ID" value="QAT16435.1"/>
    <property type="molecule type" value="Genomic_DNA"/>
</dbReference>
<dbReference type="InterPro" id="IPR001482">
    <property type="entry name" value="T2SS/T4SS_dom"/>
</dbReference>
<dbReference type="OrthoDB" id="9810761at2"/>
<dbReference type="CDD" id="cd01130">
    <property type="entry name" value="VirB11-like_ATPase"/>
    <property type="match status" value="1"/>
</dbReference>
<keyword evidence="4" id="KW-1185">Reference proteome</keyword>
<dbReference type="Gene3D" id="3.30.450.380">
    <property type="match status" value="1"/>
</dbReference>
<dbReference type="InterPro" id="IPR050921">
    <property type="entry name" value="T4SS_GSP_E_ATPase"/>
</dbReference>
<comment type="similarity">
    <text evidence="1">Belongs to the GSP E family.</text>
</comment>
<dbReference type="PANTHER" id="PTHR30486:SF15">
    <property type="entry name" value="TYPE II_IV SECRETION SYSTEM ATPASE"/>
    <property type="match status" value="1"/>
</dbReference>